<dbReference type="AlphaFoldDB" id="A0A7Z0C3S7"/>
<dbReference type="Gene3D" id="3.30.1460.10">
    <property type="match status" value="1"/>
</dbReference>
<dbReference type="Proteomes" id="UP000537326">
    <property type="component" value="Unassembled WGS sequence"/>
</dbReference>
<name>A0A7Z0C3S7_9ACTN</name>
<keyword evidence="2" id="KW-1185">Reference proteome</keyword>
<comment type="caution">
    <text evidence="1">The sequence shown here is derived from an EMBL/GenBank/DDBJ whole genome shotgun (WGS) entry which is preliminary data.</text>
</comment>
<accession>A0A7Z0C3S7</accession>
<dbReference type="RefSeq" id="WP_179532128.1">
    <property type="nucleotide sequence ID" value="NZ_BAAAPP010000008.1"/>
</dbReference>
<dbReference type="EMBL" id="JACBZI010000001">
    <property type="protein sequence ID" value="NYI11438.1"/>
    <property type="molecule type" value="Genomic_DNA"/>
</dbReference>
<sequence>MSRQEREQVIEVVRGYLADNELEADEVSDGVFSFALPGEKKLQTPVRLDVGPHALGVHAFVCRRPDENHERVWRWLLERNLKMYAVAFACDHHGDIYLDARLPLAIATPEELDRLLGSVLSYADDSFNAILELGFASSIRKEWEWRKLRGESTRNLEAFRGWLEAEDAASGPSGAAQG</sequence>
<dbReference type="Pfam" id="PF10722">
    <property type="entry name" value="YbjN"/>
    <property type="match status" value="1"/>
</dbReference>
<proteinExistence type="predicted"/>
<evidence type="ECO:0000313" key="1">
    <source>
        <dbReference type="EMBL" id="NYI11438.1"/>
    </source>
</evidence>
<dbReference type="SUPFAM" id="SSF69635">
    <property type="entry name" value="Type III secretory system chaperone-like"/>
    <property type="match status" value="1"/>
</dbReference>
<dbReference type="InterPro" id="IPR019660">
    <property type="entry name" value="Put_sensory_transdc_reg_YbjN"/>
</dbReference>
<gene>
    <name evidence="1" type="ORF">BKA05_002953</name>
</gene>
<protein>
    <recommendedName>
        <fullName evidence="3">Sensory transduction regulator</fullName>
    </recommendedName>
</protein>
<evidence type="ECO:0000313" key="2">
    <source>
        <dbReference type="Proteomes" id="UP000537326"/>
    </source>
</evidence>
<evidence type="ECO:0008006" key="3">
    <source>
        <dbReference type="Google" id="ProtNLM"/>
    </source>
</evidence>
<organism evidence="1 2">
    <name type="scientific">Nocardioides marinus</name>
    <dbReference type="NCBI Taxonomy" id="374514"/>
    <lineage>
        <taxon>Bacteria</taxon>
        <taxon>Bacillati</taxon>
        <taxon>Actinomycetota</taxon>
        <taxon>Actinomycetes</taxon>
        <taxon>Propionibacteriales</taxon>
        <taxon>Nocardioidaceae</taxon>
        <taxon>Nocardioides</taxon>
    </lineage>
</organism>
<reference evidence="1 2" key="1">
    <citation type="submission" date="2020-07" db="EMBL/GenBank/DDBJ databases">
        <title>Sequencing the genomes of 1000 actinobacteria strains.</title>
        <authorList>
            <person name="Klenk H.-P."/>
        </authorList>
    </citation>
    <scope>NUCLEOTIDE SEQUENCE [LARGE SCALE GENOMIC DNA]</scope>
    <source>
        <strain evidence="1 2">DSM 18248</strain>
    </source>
</reference>